<dbReference type="GO" id="GO:0016020">
    <property type="term" value="C:membrane"/>
    <property type="evidence" value="ECO:0007669"/>
    <property type="project" value="UniProtKB-SubCell"/>
</dbReference>
<evidence type="ECO:0000256" key="2">
    <source>
        <dbReference type="ARBA" id="ARBA00004370"/>
    </source>
</evidence>
<feature type="compositionally biased region" description="Polar residues" evidence="12">
    <location>
        <begin position="836"/>
        <end position="850"/>
    </location>
</feature>
<dbReference type="PROSITE" id="PS51349">
    <property type="entry name" value="FMN_HYDROXY_ACID_DH_2"/>
    <property type="match status" value="1"/>
</dbReference>
<dbReference type="InterPro" id="IPR021134">
    <property type="entry name" value="Bestrophin-like"/>
</dbReference>
<gene>
    <name evidence="15" type="ORF">GHT06_010819</name>
</gene>
<evidence type="ECO:0000259" key="14">
    <source>
        <dbReference type="PROSITE" id="PS51349"/>
    </source>
</evidence>
<name>A0AAD5LSV3_9CRUS</name>
<keyword evidence="5 13" id="KW-1133">Transmembrane helix</keyword>
<dbReference type="InterPro" id="IPR013785">
    <property type="entry name" value="Aldolase_TIM"/>
</dbReference>
<dbReference type="CDD" id="cd02809">
    <property type="entry name" value="alpha_hydroxyacid_oxid_FMN"/>
    <property type="match status" value="1"/>
</dbReference>
<organism evidence="15 16">
    <name type="scientific">Daphnia sinensis</name>
    <dbReference type="NCBI Taxonomy" id="1820382"/>
    <lineage>
        <taxon>Eukaryota</taxon>
        <taxon>Metazoa</taxon>
        <taxon>Ecdysozoa</taxon>
        <taxon>Arthropoda</taxon>
        <taxon>Crustacea</taxon>
        <taxon>Branchiopoda</taxon>
        <taxon>Diplostraca</taxon>
        <taxon>Cladocera</taxon>
        <taxon>Anomopoda</taxon>
        <taxon>Daphniidae</taxon>
        <taxon>Daphnia</taxon>
        <taxon>Daphnia similis group</taxon>
    </lineage>
</organism>
<evidence type="ECO:0000256" key="9">
    <source>
        <dbReference type="ARBA" id="ARBA00029325"/>
    </source>
</evidence>
<feature type="region of interest" description="Disordered" evidence="12">
    <location>
        <begin position="956"/>
        <end position="992"/>
    </location>
</feature>
<evidence type="ECO:0000256" key="8">
    <source>
        <dbReference type="ARBA" id="ARBA00024042"/>
    </source>
</evidence>
<sequence>MASESKLQLVCLQDYEEHASKILPPFVLDFYRGGADQEQTLRDNREAFKRWRLMPRVLRGVENRSMATTALGYTVSAPFGIAPTAMQKMAHEDGELATARAAFNEGLVYVLSTVATSTIEEIAAAAPRGNNWFQLYIYKDRQVTVDMVRRAEQANFKALVVTVDTVLLGRRLATERNELSDSGSSTSNTFVSSLFDPSLTWKDIAWLKSITKMPIVVKGILRPDDAELAVQHGVAAIAVSNHGGRQLDGVQATIDALPAIVKQVNGRCEVYVDGGIMQGTDILKALALGARMVFLGRPILWGLAHSGQDGIKNVIRLLKKELDLAMALSAQVATCTGLGCFWKLLFCWKGSIYKLLWPNLVVYVLLYYSLYFVYLFALDEPGQLQFEKIAKHCLEYSDLIPLSFVLGFYVNLVVKRWWEMFQAIPGTDTLAIFISNSIPGQDERCRMMRRTIMRYVNLSYVMILSMVSTRVKKRFPTLDHLVEAGILLPNEKKIFDDLNARSRYSKFWMPLVWAGSIVTRARREGRIRDDFAVKTILDELCSFRSKCGALNGYDWVPVPLVYTQVVTLAVYTFFMATLMGRQLVGEQKDLYVPVFAFLQFFFYMGWLKVAESLVNPFGEDDDDFETNWLIDRNLQVSYLIVDEMHNEHPELLRDQYWDEMPQELPHTIASQAFRTSPHMGSTAQLAMTAYEKDIFPSSSQLHKLDEESEDQSTENEGISPDDGGEAGLPIKERSPKKKVQRQMSLQSEAPNSFNSTSRLRMSNKAPSVISVFQKVFKRDNTMGSNVSIASGYTRKPGFNRSNSRYSTTGVSRPHSPIVFGPQEDIFKMSDLSIDSGSSTPVNTPIGNPPSTKELPPLNLKKANERRSKFGKNLSVEQPMGSIVISDTEDEPLIASNAPSPAAPLTASAQNSPMSRHKQLLSANKSSPKLLPKFSHSPQGSPRITRVPPVAFFMGSDASQTDRASTSKAAAPSKKVHVVPLAEEEEDGPAEEITSDTAAIISNNLSMRPPLVVAARTHKDSLREVSELEPIDEQGERHESTSVESASIEEKPEEK</sequence>
<dbReference type="InterPro" id="IPR008259">
    <property type="entry name" value="FMN_hydac_DH_AS"/>
</dbReference>
<evidence type="ECO:0000256" key="12">
    <source>
        <dbReference type="SAM" id="MobiDB-lite"/>
    </source>
</evidence>
<evidence type="ECO:0000256" key="5">
    <source>
        <dbReference type="ARBA" id="ARBA00022989"/>
    </source>
</evidence>
<comment type="catalytic activity">
    <reaction evidence="10">
        <text>2-hydroxyoctanoate + O2 = 2-oxooctanoate + H2O2</text>
        <dbReference type="Rhea" id="RHEA:67940"/>
        <dbReference type="ChEBI" id="CHEBI:15379"/>
        <dbReference type="ChEBI" id="CHEBI:16240"/>
        <dbReference type="ChEBI" id="CHEBI:133514"/>
        <dbReference type="ChEBI" id="CHEBI:176689"/>
    </reaction>
    <physiologicalReaction direction="left-to-right" evidence="10">
        <dbReference type="Rhea" id="RHEA:67941"/>
    </physiologicalReaction>
</comment>
<evidence type="ECO:0000313" key="16">
    <source>
        <dbReference type="Proteomes" id="UP000820818"/>
    </source>
</evidence>
<dbReference type="PROSITE" id="PS00557">
    <property type="entry name" value="FMN_HYDROXY_ACID_DH_1"/>
    <property type="match status" value="1"/>
</dbReference>
<keyword evidence="7 13" id="KW-0472">Membrane</keyword>
<proteinExistence type="inferred from homology"/>
<reference evidence="15 16" key="1">
    <citation type="submission" date="2022-05" db="EMBL/GenBank/DDBJ databases">
        <title>A multi-omics perspective on studying reproductive biology in Daphnia sinensis.</title>
        <authorList>
            <person name="Jia J."/>
        </authorList>
    </citation>
    <scope>NUCLEOTIDE SEQUENCE [LARGE SCALE GENOMIC DNA]</scope>
    <source>
        <strain evidence="15 16">WSL</strain>
    </source>
</reference>
<evidence type="ECO:0000313" key="15">
    <source>
        <dbReference type="EMBL" id="KAI9563358.1"/>
    </source>
</evidence>
<keyword evidence="16" id="KW-1185">Reference proteome</keyword>
<dbReference type="Pfam" id="PF01062">
    <property type="entry name" value="Bestrophin"/>
    <property type="match status" value="1"/>
</dbReference>
<evidence type="ECO:0000256" key="3">
    <source>
        <dbReference type="ARBA" id="ARBA00013087"/>
    </source>
</evidence>
<dbReference type="GO" id="GO:0005777">
    <property type="term" value="C:peroxisome"/>
    <property type="evidence" value="ECO:0007669"/>
    <property type="project" value="UniProtKB-ARBA"/>
</dbReference>
<evidence type="ECO:0000256" key="7">
    <source>
        <dbReference type="ARBA" id="ARBA00023136"/>
    </source>
</evidence>
<feature type="transmembrane region" description="Helical" evidence="13">
    <location>
        <begin position="356"/>
        <end position="376"/>
    </location>
</feature>
<feature type="transmembrane region" description="Helical" evidence="13">
    <location>
        <begin position="396"/>
        <end position="414"/>
    </location>
</feature>
<feature type="transmembrane region" description="Helical" evidence="13">
    <location>
        <begin position="324"/>
        <end position="344"/>
    </location>
</feature>
<evidence type="ECO:0000256" key="11">
    <source>
        <dbReference type="ARBA" id="ARBA00034769"/>
    </source>
</evidence>
<feature type="compositionally biased region" description="Low complexity" evidence="12">
    <location>
        <begin position="963"/>
        <end position="972"/>
    </location>
</feature>
<evidence type="ECO:0000256" key="4">
    <source>
        <dbReference type="ARBA" id="ARBA00022692"/>
    </source>
</evidence>
<dbReference type="PANTHER" id="PTHR10736:SF65">
    <property type="entry name" value="BESTROPHIN 1, ISOFORM C-RELATED"/>
    <property type="match status" value="1"/>
</dbReference>
<comment type="similarity">
    <text evidence="11">Belongs to the anion channel-forming bestrophin (TC 1.A.46) family. Calcium-sensitive chloride channel subfamily.</text>
</comment>
<feature type="transmembrane region" description="Helical" evidence="13">
    <location>
        <begin position="560"/>
        <end position="578"/>
    </location>
</feature>
<dbReference type="GO" id="GO:0003973">
    <property type="term" value="F:(S)-2-hydroxy-acid oxidase activity"/>
    <property type="evidence" value="ECO:0007669"/>
    <property type="project" value="UniProtKB-EC"/>
</dbReference>
<feature type="region of interest" description="Disordered" evidence="12">
    <location>
        <begin position="700"/>
        <end position="760"/>
    </location>
</feature>
<dbReference type="PANTHER" id="PTHR10736">
    <property type="entry name" value="BESTROPHIN"/>
    <property type="match status" value="1"/>
</dbReference>
<feature type="compositionally biased region" description="Polar residues" evidence="12">
    <location>
        <begin position="741"/>
        <end position="760"/>
    </location>
</feature>
<comment type="similarity">
    <text evidence="8">Belongs to the FMN-dependent alpha-hydroxy acid dehydrogenase family.</text>
</comment>
<feature type="region of interest" description="Disordered" evidence="12">
    <location>
        <begin position="1019"/>
        <end position="1054"/>
    </location>
</feature>
<comment type="cofactor">
    <cofactor evidence="1">
        <name>FMN</name>
        <dbReference type="ChEBI" id="CHEBI:58210"/>
    </cofactor>
</comment>
<dbReference type="InterPro" id="IPR000615">
    <property type="entry name" value="Bestrophin"/>
</dbReference>
<dbReference type="EC" id="1.1.3.15" evidence="3"/>
<dbReference type="AlphaFoldDB" id="A0AAD5LSV3"/>
<evidence type="ECO:0000256" key="10">
    <source>
        <dbReference type="ARBA" id="ARBA00029327"/>
    </source>
</evidence>
<dbReference type="FunFam" id="3.20.20.70:FF:000056">
    <property type="entry name" value="hydroxyacid oxidase 2"/>
    <property type="match status" value="1"/>
</dbReference>
<feature type="compositionally biased region" description="Acidic residues" evidence="12">
    <location>
        <begin position="981"/>
        <end position="992"/>
    </location>
</feature>
<feature type="transmembrane region" description="Helical" evidence="13">
    <location>
        <begin position="452"/>
        <end position="471"/>
    </location>
</feature>
<evidence type="ECO:0000256" key="6">
    <source>
        <dbReference type="ARBA" id="ARBA00023002"/>
    </source>
</evidence>
<comment type="catalytic activity">
    <reaction evidence="9">
        <text>a (2S)-2-hydroxycarboxylate + O2 = a 2-oxocarboxylate + H2O2</text>
        <dbReference type="Rhea" id="RHEA:16789"/>
        <dbReference type="ChEBI" id="CHEBI:15379"/>
        <dbReference type="ChEBI" id="CHEBI:16240"/>
        <dbReference type="ChEBI" id="CHEBI:35179"/>
        <dbReference type="ChEBI" id="CHEBI:58123"/>
        <dbReference type="EC" id="1.1.3.15"/>
    </reaction>
    <physiologicalReaction direction="left-to-right" evidence="9">
        <dbReference type="Rhea" id="RHEA:16790"/>
    </physiologicalReaction>
</comment>
<protein>
    <recommendedName>
        <fullName evidence="3">(S)-2-hydroxy-acid oxidase</fullName>
        <ecNumber evidence="3">1.1.3.15</ecNumber>
    </recommendedName>
</protein>
<dbReference type="GO" id="GO:0005254">
    <property type="term" value="F:chloride channel activity"/>
    <property type="evidence" value="ECO:0007669"/>
    <property type="project" value="InterPro"/>
</dbReference>
<feature type="domain" description="FMN hydroxy acid dehydrogenase" evidence="14">
    <location>
        <begin position="4"/>
        <end position="329"/>
    </location>
</feature>
<feature type="transmembrane region" description="Helical" evidence="13">
    <location>
        <begin position="590"/>
        <end position="607"/>
    </location>
</feature>
<dbReference type="EMBL" id="WJBH02000002">
    <property type="protein sequence ID" value="KAI9563358.1"/>
    <property type="molecule type" value="Genomic_DNA"/>
</dbReference>
<feature type="region of interest" description="Disordered" evidence="12">
    <location>
        <begin position="836"/>
        <end position="856"/>
    </location>
</feature>
<dbReference type="Gene3D" id="3.20.20.70">
    <property type="entry name" value="Aldolase class I"/>
    <property type="match status" value="1"/>
</dbReference>
<comment type="subcellular location">
    <subcellularLocation>
        <location evidence="2">Membrane</location>
    </subcellularLocation>
</comment>
<dbReference type="SUPFAM" id="SSF51395">
    <property type="entry name" value="FMN-linked oxidoreductases"/>
    <property type="match status" value="1"/>
</dbReference>
<dbReference type="InterPro" id="IPR012133">
    <property type="entry name" value="Alpha-hydoxy_acid_DH_FMN"/>
</dbReference>
<accession>A0AAD5LSV3</accession>
<evidence type="ECO:0000256" key="1">
    <source>
        <dbReference type="ARBA" id="ARBA00001917"/>
    </source>
</evidence>
<dbReference type="InterPro" id="IPR037396">
    <property type="entry name" value="FMN_HAD"/>
</dbReference>
<dbReference type="Proteomes" id="UP000820818">
    <property type="component" value="Linkage Group LG2"/>
</dbReference>
<evidence type="ECO:0000256" key="13">
    <source>
        <dbReference type="SAM" id="Phobius"/>
    </source>
</evidence>
<dbReference type="GO" id="GO:0010181">
    <property type="term" value="F:FMN binding"/>
    <property type="evidence" value="ECO:0007669"/>
    <property type="project" value="InterPro"/>
</dbReference>
<comment type="caution">
    <text evidence="15">The sequence shown here is derived from an EMBL/GenBank/DDBJ whole genome shotgun (WGS) entry which is preliminary data.</text>
</comment>
<keyword evidence="6" id="KW-0560">Oxidoreductase</keyword>
<keyword evidence="4 13" id="KW-0812">Transmembrane</keyword>